<gene>
    <name evidence="6" type="ORF">U0042_13400</name>
</gene>
<evidence type="ECO:0000259" key="5">
    <source>
        <dbReference type="PROSITE" id="PS51078"/>
    </source>
</evidence>
<protein>
    <submittedName>
        <fullName evidence="6">Helix-turn-helix domain-containing protein</fullName>
    </submittedName>
</protein>
<dbReference type="InterPro" id="IPR036388">
    <property type="entry name" value="WH-like_DNA-bd_sf"/>
</dbReference>
<dbReference type="SUPFAM" id="SSF46785">
    <property type="entry name" value="Winged helix' DNA-binding domain"/>
    <property type="match status" value="1"/>
</dbReference>
<dbReference type="Pfam" id="PF01614">
    <property type="entry name" value="IclR_C"/>
    <property type="match status" value="1"/>
</dbReference>
<name>A0ABZ0WTC8_9BURK</name>
<dbReference type="Gene3D" id="3.30.450.40">
    <property type="match status" value="1"/>
</dbReference>
<keyword evidence="3" id="KW-0804">Transcription</keyword>
<feature type="domain" description="HTH iclR-type" evidence="4">
    <location>
        <begin position="18"/>
        <end position="80"/>
    </location>
</feature>
<evidence type="ECO:0000256" key="3">
    <source>
        <dbReference type="ARBA" id="ARBA00023163"/>
    </source>
</evidence>
<keyword evidence="2" id="KW-0238">DNA-binding</keyword>
<evidence type="ECO:0000313" key="7">
    <source>
        <dbReference type="Proteomes" id="UP001325479"/>
    </source>
</evidence>
<evidence type="ECO:0000259" key="4">
    <source>
        <dbReference type="PROSITE" id="PS51077"/>
    </source>
</evidence>
<dbReference type="InterPro" id="IPR005471">
    <property type="entry name" value="Tscrpt_reg_IclR_N"/>
</dbReference>
<keyword evidence="7" id="KW-1185">Reference proteome</keyword>
<dbReference type="InterPro" id="IPR029016">
    <property type="entry name" value="GAF-like_dom_sf"/>
</dbReference>
<dbReference type="PROSITE" id="PS51077">
    <property type="entry name" value="HTH_ICLR"/>
    <property type="match status" value="1"/>
</dbReference>
<dbReference type="InterPro" id="IPR014757">
    <property type="entry name" value="Tscrpt_reg_IclR_C"/>
</dbReference>
<organism evidence="6 7">
    <name type="scientific">Paraburkholderia kururiensis</name>
    <dbReference type="NCBI Taxonomy" id="984307"/>
    <lineage>
        <taxon>Bacteria</taxon>
        <taxon>Pseudomonadati</taxon>
        <taxon>Pseudomonadota</taxon>
        <taxon>Betaproteobacteria</taxon>
        <taxon>Burkholderiales</taxon>
        <taxon>Burkholderiaceae</taxon>
        <taxon>Paraburkholderia</taxon>
    </lineage>
</organism>
<feature type="domain" description="IclR-ED" evidence="5">
    <location>
        <begin position="81"/>
        <end position="262"/>
    </location>
</feature>
<dbReference type="EMBL" id="CP139965">
    <property type="protein sequence ID" value="WQD80591.1"/>
    <property type="molecule type" value="Genomic_DNA"/>
</dbReference>
<dbReference type="PANTHER" id="PTHR30136:SF8">
    <property type="entry name" value="TRANSCRIPTIONAL REGULATORY PROTEIN"/>
    <property type="match status" value="1"/>
</dbReference>
<sequence length="272" mass="29051">MEQPDTSEPVEKNERRGIQSVEIAFRLLMALQNTQQALPLKEIATRAEMTPSAANNYLVSLVRTGLAAADEKPGYYRLGPAALMLGVSATRQIDGFDVVRGELGKLRDATQCSGAITMWTTDGVLSLFKLEGQQRGAFELRTGLMSLLSTAAGKVFAASLPLAVTRPFLEQELASRKAGGDAIETFHADVMHELQANGYATMRRSDIAGYASIAAPVINWTGDVKFVISLVGADTVLDFEPGSKHVVALLESAARATALLGGRPRSQSDAAN</sequence>
<dbReference type="Pfam" id="PF09339">
    <property type="entry name" value="HTH_IclR"/>
    <property type="match status" value="1"/>
</dbReference>
<evidence type="ECO:0000313" key="6">
    <source>
        <dbReference type="EMBL" id="WQD80591.1"/>
    </source>
</evidence>
<dbReference type="InterPro" id="IPR036390">
    <property type="entry name" value="WH_DNA-bd_sf"/>
</dbReference>
<dbReference type="PROSITE" id="PS51078">
    <property type="entry name" value="ICLR_ED"/>
    <property type="match status" value="1"/>
</dbReference>
<dbReference type="RefSeq" id="WP_114810362.1">
    <property type="nucleotide sequence ID" value="NZ_CP139965.1"/>
</dbReference>
<proteinExistence type="predicted"/>
<dbReference type="Gene3D" id="1.10.10.10">
    <property type="entry name" value="Winged helix-like DNA-binding domain superfamily/Winged helix DNA-binding domain"/>
    <property type="match status" value="1"/>
</dbReference>
<reference evidence="6 7" key="1">
    <citation type="submission" date="2023-12" db="EMBL/GenBank/DDBJ databases">
        <title>Genome sequencing and assembly of bacterial species from a model synthetic community.</title>
        <authorList>
            <person name="Hogle S.L."/>
        </authorList>
    </citation>
    <scope>NUCLEOTIDE SEQUENCE [LARGE SCALE GENOMIC DNA]</scope>
    <source>
        <strain evidence="6 7">HAMBI 2494</strain>
    </source>
</reference>
<dbReference type="Proteomes" id="UP001325479">
    <property type="component" value="Chromosome"/>
</dbReference>
<accession>A0ABZ0WTC8</accession>
<dbReference type="SUPFAM" id="SSF55781">
    <property type="entry name" value="GAF domain-like"/>
    <property type="match status" value="1"/>
</dbReference>
<evidence type="ECO:0000256" key="2">
    <source>
        <dbReference type="ARBA" id="ARBA00023125"/>
    </source>
</evidence>
<dbReference type="InterPro" id="IPR050707">
    <property type="entry name" value="HTH_MetabolicPath_Reg"/>
</dbReference>
<evidence type="ECO:0000256" key="1">
    <source>
        <dbReference type="ARBA" id="ARBA00023015"/>
    </source>
</evidence>
<dbReference type="SMART" id="SM00346">
    <property type="entry name" value="HTH_ICLR"/>
    <property type="match status" value="1"/>
</dbReference>
<dbReference type="PANTHER" id="PTHR30136">
    <property type="entry name" value="HELIX-TURN-HELIX TRANSCRIPTIONAL REGULATOR, ICLR FAMILY"/>
    <property type="match status" value="1"/>
</dbReference>
<keyword evidence="1" id="KW-0805">Transcription regulation</keyword>